<feature type="transmembrane region" description="Helical" evidence="7">
    <location>
        <begin position="201"/>
        <end position="219"/>
    </location>
</feature>
<dbReference type="GO" id="GO:0051453">
    <property type="term" value="P:regulation of intracellular pH"/>
    <property type="evidence" value="ECO:0007669"/>
    <property type="project" value="TreeGrafter"/>
</dbReference>
<evidence type="ECO:0000256" key="4">
    <source>
        <dbReference type="ARBA" id="ARBA00022692"/>
    </source>
</evidence>
<evidence type="ECO:0000256" key="2">
    <source>
        <dbReference type="ARBA" id="ARBA00007467"/>
    </source>
</evidence>
<evidence type="ECO:0000256" key="6">
    <source>
        <dbReference type="ARBA" id="ARBA00023136"/>
    </source>
</evidence>
<dbReference type="PRINTS" id="PR01315">
    <property type="entry name" value="BATTENIN"/>
</dbReference>
<dbReference type="AlphaFoldDB" id="A0A2A2KCP3"/>
<feature type="transmembrane region" description="Helical" evidence="7">
    <location>
        <begin position="295"/>
        <end position="323"/>
    </location>
</feature>
<keyword evidence="3" id="KW-0813">Transport</keyword>
<protein>
    <recommendedName>
        <fullName evidence="7">Battenin</fullName>
    </recommendedName>
</protein>
<accession>A0A2A2KCP3</accession>
<feature type="transmembrane region" description="Helical" evidence="7">
    <location>
        <begin position="231"/>
        <end position="251"/>
    </location>
</feature>
<feature type="transmembrane region" description="Helical" evidence="7">
    <location>
        <begin position="329"/>
        <end position="353"/>
    </location>
</feature>
<dbReference type="GO" id="GO:0005765">
    <property type="term" value="C:lysosomal membrane"/>
    <property type="evidence" value="ECO:0007669"/>
    <property type="project" value="UniProtKB-SubCell"/>
</dbReference>
<organism evidence="8 9">
    <name type="scientific">Diploscapter pachys</name>
    <dbReference type="NCBI Taxonomy" id="2018661"/>
    <lineage>
        <taxon>Eukaryota</taxon>
        <taxon>Metazoa</taxon>
        <taxon>Ecdysozoa</taxon>
        <taxon>Nematoda</taxon>
        <taxon>Chromadorea</taxon>
        <taxon>Rhabditida</taxon>
        <taxon>Rhabditina</taxon>
        <taxon>Rhabditomorpha</taxon>
        <taxon>Rhabditoidea</taxon>
        <taxon>Rhabditidae</taxon>
        <taxon>Diploscapter</taxon>
    </lineage>
</organism>
<dbReference type="PANTHER" id="PTHR10981">
    <property type="entry name" value="BATTENIN"/>
    <property type="match status" value="1"/>
</dbReference>
<keyword evidence="4 7" id="KW-0812">Transmembrane</keyword>
<evidence type="ECO:0000256" key="5">
    <source>
        <dbReference type="ARBA" id="ARBA00022989"/>
    </source>
</evidence>
<comment type="similarity">
    <text evidence="2 7">Belongs to the battenin family.</text>
</comment>
<feature type="transmembrane region" description="Helical" evidence="7">
    <location>
        <begin position="20"/>
        <end position="40"/>
    </location>
</feature>
<dbReference type="Gene3D" id="1.20.1250.20">
    <property type="entry name" value="MFS general substrate transporter like domains"/>
    <property type="match status" value="1"/>
</dbReference>
<dbReference type="InterPro" id="IPR036259">
    <property type="entry name" value="MFS_trans_sf"/>
</dbReference>
<sequence>MAEMQTQEKIEPKERKRNLAAFWIFGFCKNFTFVVMLTAAQDILAKSKDTLHNDNRLNSSTITDFDDDHCIADVSQRKCFEQSAGVLLICNILPSLIAKLIAPFTFGIVSYGVGNWVVCILQAISILMVALSDGMWVNLIGVGIGAFSNGLGESYLLSMTALYHKDTVAVWASGTGLAGVVSSLFYSILTDRKMAALSSSWAIMITLFVPVLSIVTNMSERKEPISKFKTFVGLLKFILIFVVLYFAQYFVNQGLLEITIYDCAHSFGKGPYAQYRWYQVLYQWGVFLSRSSKKFLTFGLVMMLIFPWLQVLLAIAFVVNAMFVFIPHFAIASFLVLLEGIIGGIVYVNVYSYVHKNTPEDVREFALSVVSPAQTLGVVLAAFAAIPAHNLICDYTTPKILWLF</sequence>
<reference evidence="8 9" key="1">
    <citation type="journal article" date="2017" name="Curr. Biol.">
        <title>Genome architecture and evolution of a unichromosomal asexual nematode.</title>
        <authorList>
            <person name="Fradin H."/>
            <person name="Zegar C."/>
            <person name="Gutwein M."/>
            <person name="Lucas J."/>
            <person name="Kovtun M."/>
            <person name="Corcoran D."/>
            <person name="Baugh L.R."/>
            <person name="Kiontke K."/>
            <person name="Gunsalus K."/>
            <person name="Fitch D.H."/>
            <person name="Piano F."/>
        </authorList>
    </citation>
    <scope>NUCLEOTIDE SEQUENCE [LARGE SCALE GENOMIC DNA]</scope>
    <source>
        <strain evidence="8">PF1309</strain>
    </source>
</reference>
<dbReference type="SUPFAM" id="SSF103473">
    <property type="entry name" value="MFS general substrate transporter"/>
    <property type="match status" value="1"/>
</dbReference>
<dbReference type="OrthoDB" id="5965864at2759"/>
<keyword evidence="6 7" id="KW-0472">Membrane</keyword>
<comment type="caution">
    <text evidence="8">The sequence shown here is derived from an EMBL/GenBank/DDBJ whole genome shotgun (WGS) entry which is preliminary data.</text>
</comment>
<keyword evidence="9" id="KW-1185">Reference proteome</keyword>
<comment type="subcellular location">
    <subcellularLocation>
        <location evidence="1">Endomembrane system</location>
        <topology evidence="1">Multi-pass membrane protein</topology>
    </subcellularLocation>
    <subcellularLocation>
        <location evidence="7">Lysosome membrane</location>
        <topology evidence="7">Multi-pass membrane protein</topology>
    </subcellularLocation>
</comment>
<dbReference type="EMBL" id="LIAE01008959">
    <property type="protein sequence ID" value="PAV71643.1"/>
    <property type="molecule type" value="Genomic_DNA"/>
</dbReference>
<evidence type="ECO:0000313" key="9">
    <source>
        <dbReference type="Proteomes" id="UP000218231"/>
    </source>
</evidence>
<feature type="transmembrane region" description="Helical" evidence="7">
    <location>
        <begin position="136"/>
        <end position="156"/>
    </location>
</feature>
<evidence type="ECO:0000313" key="8">
    <source>
        <dbReference type="EMBL" id="PAV71643.1"/>
    </source>
</evidence>
<evidence type="ECO:0000256" key="1">
    <source>
        <dbReference type="ARBA" id="ARBA00004127"/>
    </source>
</evidence>
<dbReference type="Proteomes" id="UP000218231">
    <property type="component" value="Unassembled WGS sequence"/>
</dbReference>
<dbReference type="InterPro" id="IPR003492">
    <property type="entry name" value="Battenin_disease_Cln3"/>
</dbReference>
<feature type="transmembrane region" description="Helical" evidence="7">
    <location>
        <begin position="365"/>
        <end position="386"/>
    </location>
</feature>
<feature type="transmembrane region" description="Helical" evidence="7">
    <location>
        <begin position="168"/>
        <end position="189"/>
    </location>
</feature>
<dbReference type="GO" id="GO:0012505">
    <property type="term" value="C:endomembrane system"/>
    <property type="evidence" value="ECO:0007669"/>
    <property type="project" value="UniProtKB-SubCell"/>
</dbReference>
<keyword evidence="5 7" id="KW-1133">Transmembrane helix</keyword>
<dbReference type="Pfam" id="PF02487">
    <property type="entry name" value="CLN3"/>
    <property type="match status" value="2"/>
</dbReference>
<keyword evidence="7" id="KW-0458">Lysosome</keyword>
<gene>
    <name evidence="8" type="ORF">WR25_03607</name>
</gene>
<name>A0A2A2KCP3_9BILA</name>
<evidence type="ECO:0000256" key="7">
    <source>
        <dbReference type="RuleBase" id="RU361113"/>
    </source>
</evidence>
<proteinExistence type="inferred from homology"/>
<dbReference type="PANTHER" id="PTHR10981:SF0">
    <property type="entry name" value="BATTENIN"/>
    <property type="match status" value="1"/>
</dbReference>
<evidence type="ECO:0000256" key="3">
    <source>
        <dbReference type="ARBA" id="ARBA00022448"/>
    </source>
</evidence>